<name>K9DVQ4_9BACE</name>
<dbReference type="Proteomes" id="UP000009872">
    <property type="component" value="Unassembled WGS sequence"/>
</dbReference>
<feature type="transmembrane region" description="Helical" evidence="1">
    <location>
        <begin position="6"/>
        <end position="23"/>
    </location>
</feature>
<sequence length="51" mass="6257">MSLITKIYIIVLPFIVRLLLNMLENQCLKRFFVQSKSYSFVFVNKWFRRVL</sequence>
<keyword evidence="1" id="KW-0812">Transmembrane</keyword>
<keyword evidence="3" id="KW-1185">Reference proteome</keyword>
<accession>K9DVQ4</accession>
<keyword evidence="1" id="KW-0472">Membrane</keyword>
<reference evidence="2 3" key="1">
    <citation type="submission" date="2012-09" db="EMBL/GenBank/DDBJ databases">
        <title>The Genome Sequence of Bacteroides oleiciplenus YIT 12058.</title>
        <authorList>
            <consortium name="The Broad Institute Genome Sequencing Platform"/>
            <person name="Earl A."/>
            <person name="Ward D."/>
            <person name="Feldgarden M."/>
            <person name="Gevers D."/>
            <person name="Morotomi M."/>
            <person name="Walker B."/>
            <person name="Young S.K."/>
            <person name="Zeng Q."/>
            <person name="Gargeya S."/>
            <person name="Fitzgerald M."/>
            <person name="Haas B."/>
            <person name="Abouelleil A."/>
            <person name="Alvarado L."/>
            <person name="Arachchi H.M."/>
            <person name="Berlin A.M."/>
            <person name="Chapman S.B."/>
            <person name="Goldberg J."/>
            <person name="Griggs A."/>
            <person name="Gujja S."/>
            <person name="Hansen M."/>
            <person name="Howarth C."/>
            <person name="Imamovic A."/>
            <person name="Larimer J."/>
            <person name="McCowen C."/>
            <person name="Montmayeur A."/>
            <person name="Murphy C."/>
            <person name="Neiman D."/>
            <person name="Pearson M."/>
            <person name="Priest M."/>
            <person name="Roberts A."/>
            <person name="Saif S."/>
            <person name="Shea T."/>
            <person name="Sisk P."/>
            <person name="Sykes S."/>
            <person name="Wortman J."/>
            <person name="Nusbaum C."/>
            <person name="Birren B."/>
        </authorList>
    </citation>
    <scope>NUCLEOTIDE SEQUENCE [LARGE SCALE GENOMIC DNA]</scope>
    <source>
        <strain evidence="2 3">YIT 12058</strain>
    </source>
</reference>
<evidence type="ECO:0000313" key="2">
    <source>
        <dbReference type="EMBL" id="EKU88548.1"/>
    </source>
</evidence>
<keyword evidence="1" id="KW-1133">Transmembrane helix</keyword>
<dbReference type="EMBL" id="ADLF01000019">
    <property type="protein sequence ID" value="EKU88548.1"/>
    <property type="molecule type" value="Genomic_DNA"/>
</dbReference>
<dbReference type="STRING" id="742727.HMPREF9447_04163"/>
<evidence type="ECO:0000313" key="3">
    <source>
        <dbReference type="Proteomes" id="UP000009872"/>
    </source>
</evidence>
<evidence type="ECO:0000256" key="1">
    <source>
        <dbReference type="SAM" id="Phobius"/>
    </source>
</evidence>
<gene>
    <name evidence="2" type="ORF">HMPREF9447_04163</name>
</gene>
<organism evidence="2 3">
    <name type="scientific">Bacteroides oleiciplenus YIT 12058</name>
    <dbReference type="NCBI Taxonomy" id="742727"/>
    <lineage>
        <taxon>Bacteria</taxon>
        <taxon>Pseudomonadati</taxon>
        <taxon>Bacteroidota</taxon>
        <taxon>Bacteroidia</taxon>
        <taxon>Bacteroidales</taxon>
        <taxon>Bacteroidaceae</taxon>
        <taxon>Bacteroides</taxon>
    </lineage>
</organism>
<protein>
    <submittedName>
        <fullName evidence="2">Uncharacterized protein</fullName>
    </submittedName>
</protein>
<dbReference type="AlphaFoldDB" id="K9DVQ4"/>
<comment type="caution">
    <text evidence="2">The sequence shown here is derived from an EMBL/GenBank/DDBJ whole genome shotgun (WGS) entry which is preliminary data.</text>
</comment>
<dbReference type="HOGENOM" id="CLU_3095665_0_0_10"/>
<proteinExistence type="predicted"/>